<dbReference type="Proteomes" id="UP000615755">
    <property type="component" value="Unassembled WGS sequence"/>
</dbReference>
<evidence type="ECO:0000313" key="2">
    <source>
        <dbReference type="Proteomes" id="UP000615755"/>
    </source>
</evidence>
<keyword evidence="2" id="KW-1185">Reference proteome</keyword>
<reference evidence="1 2" key="1">
    <citation type="submission" date="2015-03" db="EMBL/GenBank/DDBJ databases">
        <title>Genome sequence of Pseudoalteromonas aurantia.</title>
        <authorList>
            <person name="Xie B.-B."/>
            <person name="Rong J.-C."/>
            <person name="Qin Q.-L."/>
            <person name="Zhang Y.-Z."/>
        </authorList>
    </citation>
    <scope>NUCLEOTIDE SEQUENCE [LARGE SCALE GENOMIC DNA]</scope>
    <source>
        <strain evidence="1 2">208</strain>
    </source>
</reference>
<accession>A0ABR9EHB0</accession>
<proteinExistence type="predicted"/>
<organism evidence="1 2">
    <name type="scientific">Pseudoalteromonas aurantia 208</name>
    <dbReference type="NCBI Taxonomy" id="1314867"/>
    <lineage>
        <taxon>Bacteria</taxon>
        <taxon>Pseudomonadati</taxon>
        <taxon>Pseudomonadota</taxon>
        <taxon>Gammaproteobacteria</taxon>
        <taxon>Alteromonadales</taxon>
        <taxon>Pseudoalteromonadaceae</taxon>
        <taxon>Pseudoalteromonas</taxon>
    </lineage>
</organism>
<dbReference type="EMBL" id="AQGV01000015">
    <property type="protein sequence ID" value="MBE0370379.1"/>
    <property type="molecule type" value="Genomic_DNA"/>
</dbReference>
<dbReference type="RefSeq" id="WP_192509501.1">
    <property type="nucleotide sequence ID" value="NZ_AQGV01000015.1"/>
</dbReference>
<gene>
    <name evidence="1" type="ORF">PAUR_b0404</name>
</gene>
<name>A0ABR9EHB0_9GAMM</name>
<comment type="caution">
    <text evidence="1">The sequence shown here is derived from an EMBL/GenBank/DDBJ whole genome shotgun (WGS) entry which is preliminary data.</text>
</comment>
<evidence type="ECO:0000313" key="1">
    <source>
        <dbReference type="EMBL" id="MBE0370379.1"/>
    </source>
</evidence>
<sequence length="107" mass="12419">MWVVKKANEVTQYLITFKEVGLGSANFEITKMYENTTRKECPKSVDGFDQGQSNLFIKVCLGTPDYIDHNSDGRYVYLYHRPNGIALTYLFNKENKLTKLSVYQDYT</sequence>
<protein>
    <submittedName>
        <fullName evidence="1">Uncharacterized protein</fullName>
    </submittedName>
</protein>